<dbReference type="Proteomes" id="UP000574276">
    <property type="component" value="Unassembled WGS sequence"/>
</dbReference>
<evidence type="ECO:0000259" key="4">
    <source>
        <dbReference type="PROSITE" id="PS51118"/>
    </source>
</evidence>
<dbReference type="EMBL" id="JACEGA010000001">
    <property type="protein sequence ID" value="MBB2184640.1"/>
    <property type="molecule type" value="Genomic_DNA"/>
</dbReference>
<dbReference type="InterPro" id="IPR002577">
    <property type="entry name" value="HTH_HxlR"/>
</dbReference>
<dbReference type="PROSITE" id="PS51118">
    <property type="entry name" value="HTH_HXLR"/>
    <property type="match status" value="1"/>
</dbReference>
<keyword evidence="6" id="KW-1185">Reference proteome</keyword>
<keyword evidence="1" id="KW-0805">Transcription regulation</keyword>
<dbReference type="Gene3D" id="1.10.10.10">
    <property type="entry name" value="Winged helix-like DNA-binding domain superfamily/Winged helix DNA-binding domain"/>
    <property type="match status" value="1"/>
</dbReference>
<comment type="caution">
    <text evidence="5">The sequence shown here is derived from an EMBL/GenBank/DDBJ whole genome shotgun (WGS) entry which is preliminary data.</text>
</comment>
<name>A0A839K4V9_9FIRM</name>
<protein>
    <submittedName>
        <fullName evidence="5">Helix-turn-helix transcriptional regulator</fullName>
    </submittedName>
</protein>
<evidence type="ECO:0000256" key="3">
    <source>
        <dbReference type="ARBA" id="ARBA00023163"/>
    </source>
</evidence>
<accession>A0A839K4V9</accession>
<evidence type="ECO:0000313" key="6">
    <source>
        <dbReference type="Proteomes" id="UP000574276"/>
    </source>
</evidence>
<dbReference type="AlphaFoldDB" id="A0A839K4V9"/>
<keyword evidence="3" id="KW-0804">Transcription</keyword>
<gene>
    <name evidence="5" type="ORF">H0486_17355</name>
</gene>
<dbReference type="InterPro" id="IPR036390">
    <property type="entry name" value="WH_DNA-bd_sf"/>
</dbReference>
<proteinExistence type="predicted"/>
<dbReference type="CDD" id="cd00090">
    <property type="entry name" value="HTH_ARSR"/>
    <property type="match status" value="1"/>
</dbReference>
<evidence type="ECO:0000313" key="5">
    <source>
        <dbReference type="EMBL" id="MBB2184640.1"/>
    </source>
</evidence>
<evidence type="ECO:0000256" key="2">
    <source>
        <dbReference type="ARBA" id="ARBA00023125"/>
    </source>
</evidence>
<dbReference type="RefSeq" id="WP_228354201.1">
    <property type="nucleotide sequence ID" value="NZ_JACEGA010000001.1"/>
</dbReference>
<dbReference type="PANTHER" id="PTHR33204:SF29">
    <property type="entry name" value="TRANSCRIPTIONAL REGULATOR"/>
    <property type="match status" value="1"/>
</dbReference>
<dbReference type="PANTHER" id="PTHR33204">
    <property type="entry name" value="TRANSCRIPTIONAL REGULATOR, MARR FAMILY"/>
    <property type="match status" value="1"/>
</dbReference>
<dbReference type="GO" id="GO:0003677">
    <property type="term" value="F:DNA binding"/>
    <property type="evidence" value="ECO:0007669"/>
    <property type="project" value="UniProtKB-KW"/>
</dbReference>
<evidence type="ECO:0000256" key="1">
    <source>
        <dbReference type="ARBA" id="ARBA00023015"/>
    </source>
</evidence>
<dbReference type="InterPro" id="IPR036388">
    <property type="entry name" value="WH-like_DNA-bd_sf"/>
</dbReference>
<organism evidence="5 6">
    <name type="scientific">Variimorphobacter saccharofermentans</name>
    <dbReference type="NCBI Taxonomy" id="2755051"/>
    <lineage>
        <taxon>Bacteria</taxon>
        <taxon>Bacillati</taxon>
        <taxon>Bacillota</taxon>
        <taxon>Clostridia</taxon>
        <taxon>Lachnospirales</taxon>
        <taxon>Lachnospiraceae</taxon>
        <taxon>Variimorphobacter</taxon>
    </lineage>
</organism>
<dbReference type="InterPro" id="IPR011991">
    <property type="entry name" value="ArsR-like_HTH"/>
</dbReference>
<dbReference type="Pfam" id="PF01638">
    <property type="entry name" value="HxlR"/>
    <property type="match status" value="1"/>
</dbReference>
<dbReference type="SUPFAM" id="SSF46785">
    <property type="entry name" value="Winged helix' DNA-binding domain"/>
    <property type="match status" value="1"/>
</dbReference>
<reference evidence="5 6" key="1">
    <citation type="submission" date="2020-07" db="EMBL/GenBank/DDBJ databases">
        <title>Characterization and genome sequencing of isolate MD1, a novel member within the family Lachnospiraceae.</title>
        <authorList>
            <person name="Rettenmaier R."/>
            <person name="Di Bello L."/>
            <person name="Zinser C."/>
            <person name="Scheitz K."/>
            <person name="Liebl W."/>
            <person name="Zverlov V."/>
        </authorList>
    </citation>
    <scope>NUCLEOTIDE SEQUENCE [LARGE SCALE GENOMIC DNA]</scope>
    <source>
        <strain evidence="5 6">MD1</strain>
    </source>
</reference>
<feature type="domain" description="HTH hxlR-type" evidence="4">
    <location>
        <begin position="11"/>
        <end position="109"/>
    </location>
</feature>
<sequence>MVTFNGKTYECPLEMTIDLIGGKWKVLLLWHLSKGPLRFNELSRIFPHLSTKMLTQQLRDLERDGLVHRNIYPQVPPKVEYTLTDLGHSMMPILQEMNRWGTSHINTQIPQSDQ</sequence>
<keyword evidence="2" id="KW-0238">DNA-binding</keyword>